<dbReference type="Pfam" id="PF18317">
    <property type="entry name" value="SDH_C"/>
    <property type="match status" value="1"/>
</dbReference>
<evidence type="ECO:0000256" key="1">
    <source>
        <dbReference type="ARBA" id="ARBA00004871"/>
    </source>
</evidence>
<comment type="pathway">
    <text evidence="1 8">Metabolic intermediate biosynthesis; chorismate biosynthesis; chorismate from D-erythrose 4-phosphate and phosphoenolpyruvate: step 4/7.</text>
</comment>
<feature type="binding site" evidence="8">
    <location>
        <position position="92"/>
    </location>
    <ligand>
        <name>shikimate</name>
        <dbReference type="ChEBI" id="CHEBI:36208"/>
    </ligand>
</feature>
<keyword evidence="13" id="KW-1185">Reference proteome</keyword>
<dbReference type="InterPro" id="IPR013708">
    <property type="entry name" value="Shikimate_DH-bd_N"/>
</dbReference>
<dbReference type="GO" id="GO:0019632">
    <property type="term" value="P:shikimate metabolic process"/>
    <property type="evidence" value="ECO:0007669"/>
    <property type="project" value="InterPro"/>
</dbReference>
<feature type="binding site" evidence="8">
    <location>
        <position position="255"/>
    </location>
    <ligand>
        <name>shikimate</name>
        <dbReference type="ChEBI" id="CHEBI:36208"/>
    </ligand>
</feature>
<feature type="binding site" evidence="8">
    <location>
        <position position="108"/>
    </location>
    <ligand>
        <name>shikimate</name>
        <dbReference type="ChEBI" id="CHEBI:36208"/>
    </ligand>
</feature>
<dbReference type="EMBL" id="JAMZFT010000002">
    <property type="protein sequence ID" value="MCP1336494.1"/>
    <property type="molecule type" value="Genomic_DNA"/>
</dbReference>
<feature type="binding site" evidence="8">
    <location>
        <begin position="158"/>
        <end position="163"/>
    </location>
    <ligand>
        <name>NADP(+)</name>
        <dbReference type="ChEBI" id="CHEBI:58349"/>
    </ligand>
</feature>
<evidence type="ECO:0000259" key="11">
    <source>
        <dbReference type="Pfam" id="PF18317"/>
    </source>
</evidence>
<organism evidence="12 13">
    <name type="scientific">Futiania mangrovi</name>
    <dbReference type="NCBI Taxonomy" id="2959716"/>
    <lineage>
        <taxon>Bacteria</taxon>
        <taxon>Pseudomonadati</taxon>
        <taxon>Pseudomonadota</taxon>
        <taxon>Alphaproteobacteria</taxon>
        <taxon>Futianiales</taxon>
        <taxon>Futianiaceae</taxon>
        <taxon>Futiania</taxon>
    </lineage>
</organism>
<dbReference type="GO" id="GO:0009423">
    <property type="term" value="P:chorismate biosynthetic process"/>
    <property type="evidence" value="ECO:0007669"/>
    <property type="project" value="UniProtKB-UniRule"/>
</dbReference>
<dbReference type="GO" id="GO:0004764">
    <property type="term" value="F:shikimate 3-dehydrogenase (NADP+) activity"/>
    <property type="evidence" value="ECO:0007669"/>
    <property type="project" value="UniProtKB-UniRule"/>
</dbReference>
<comment type="catalytic activity">
    <reaction evidence="7 8">
        <text>shikimate + NADP(+) = 3-dehydroshikimate + NADPH + H(+)</text>
        <dbReference type="Rhea" id="RHEA:17737"/>
        <dbReference type="ChEBI" id="CHEBI:15378"/>
        <dbReference type="ChEBI" id="CHEBI:16630"/>
        <dbReference type="ChEBI" id="CHEBI:36208"/>
        <dbReference type="ChEBI" id="CHEBI:57783"/>
        <dbReference type="ChEBI" id="CHEBI:58349"/>
        <dbReference type="EC" id="1.1.1.25"/>
    </reaction>
</comment>
<keyword evidence="4 8" id="KW-0521">NADP</keyword>
<keyword evidence="5 8" id="KW-0560">Oxidoreductase</keyword>
<dbReference type="NCBIfam" id="TIGR00507">
    <property type="entry name" value="aroE"/>
    <property type="match status" value="1"/>
</dbReference>
<dbReference type="RefSeq" id="WP_269332452.1">
    <property type="nucleotide sequence ID" value="NZ_JAMZFT010000002.1"/>
</dbReference>
<gene>
    <name evidence="8" type="primary">aroE</name>
    <name evidence="12" type="ORF">NJQ99_08755</name>
</gene>
<feature type="binding site" evidence="8">
    <location>
        <position position="227"/>
    </location>
    <ligand>
        <name>shikimate</name>
        <dbReference type="ChEBI" id="CHEBI:36208"/>
    </ligand>
</feature>
<dbReference type="InterPro" id="IPR036291">
    <property type="entry name" value="NAD(P)-bd_dom_sf"/>
</dbReference>
<evidence type="ECO:0000256" key="5">
    <source>
        <dbReference type="ARBA" id="ARBA00023002"/>
    </source>
</evidence>
<evidence type="ECO:0000256" key="4">
    <source>
        <dbReference type="ARBA" id="ARBA00022857"/>
    </source>
</evidence>
<feature type="domain" description="SDH C-terminal" evidence="11">
    <location>
        <begin position="248"/>
        <end position="276"/>
    </location>
</feature>
<evidence type="ECO:0000313" key="13">
    <source>
        <dbReference type="Proteomes" id="UP001055804"/>
    </source>
</evidence>
<protein>
    <recommendedName>
        <fullName evidence="2 8">Shikimate dehydrogenase (NADP(+))</fullName>
        <shortName evidence="8">SDH</shortName>
        <ecNumber evidence="2 8">1.1.1.25</ecNumber>
    </recommendedName>
</protein>
<evidence type="ECO:0000256" key="3">
    <source>
        <dbReference type="ARBA" id="ARBA00022605"/>
    </source>
</evidence>
<keyword evidence="3 8" id="KW-0028">Amino-acid biosynthesis</keyword>
<dbReference type="InterPro" id="IPR011342">
    <property type="entry name" value="Shikimate_DH"/>
</dbReference>
<comment type="caution">
    <text evidence="12">The sequence shown here is derived from an EMBL/GenBank/DDBJ whole genome shotgun (WGS) entry which is preliminary data.</text>
</comment>
<reference evidence="12" key="1">
    <citation type="submission" date="2022-06" db="EMBL/GenBank/DDBJ databases">
        <title>Isolation and Genomics of Futiania mangrovii gen. nov., sp. nov., a Rare and Metabolically-versatile member in the Class Alphaproteobacteria.</title>
        <authorList>
            <person name="Liu L."/>
            <person name="Huang W.-C."/>
            <person name="Pan J."/>
            <person name="Li J."/>
            <person name="Huang Y."/>
            <person name="Du H."/>
            <person name="Liu Y."/>
            <person name="Li M."/>
        </authorList>
    </citation>
    <scope>NUCLEOTIDE SEQUENCE</scope>
    <source>
        <strain evidence="12">FT118</strain>
    </source>
</reference>
<comment type="caution">
    <text evidence="8">Lacks conserved residue(s) required for the propagation of feature annotation.</text>
</comment>
<feature type="domain" description="Shikimate dehydrogenase substrate binding N-terminal" evidence="10">
    <location>
        <begin position="12"/>
        <end position="94"/>
    </location>
</feature>
<dbReference type="AlphaFoldDB" id="A0A9J6PDP5"/>
<dbReference type="GO" id="GO:0009073">
    <property type="term" value="P:aromatic amino acid family biosynthetic process"/>
    <property type="evidence" value="ECO:0007669"/>
    <property type="project" value="UniProtKB-KW"/>
</dbReference>
<dbReference type="HAMAP" id="MF_00222">
    <property type="entry name" value="Shikimate_DH_AroE"/>
    <property type="match status" value="1"/>
</dbReference>
<evidence type="ECO:0000256" key="6">
    <source>
        <dbReference type="ARBA" id="ARBA00023141"/>
    </source>
</evidence>
<evidence type="ECO:0000256" key="2">
    <source>
        <dbReference type="ARBA" id="ARBA00012962"/>
    </source>
</evidence>
<evidence type="ECO:0000256" key="8">
    <source>
        <dbReference type="HAMAP-Rule" id="MF_00222"/>
    </source>
</evidence>
<comment type="similarity">
    <text evidence="8">Belongs to the shikimate dehydrogenase family.</text>
</comment>
<dbReference type="GO" id="GO:0008652">
    <property type="term" value="P:amino acid biosynthetic process"/>
    <property type="evidence" value="ECO:0007669"/>
    <property type="project" value="UniProtKB-KW"/>
</dbReference>
<comment type="function">
    <text evidence="8">Involved in the biosynthesis of the chorismate, which leads to the biosynthesis of aromatic amino acids. Catalyzes the reversible NADPH linked reduction of 3-dehydroshikimate (DHSA) to yield shikimate (SA).</text>
</comment>
<dbReference type="PANTHER" id="PTHR21089">
    <property type="entry name" value="SHIKIMATE DEHYDROGENASE"/>
    <property type="match status" value="1"/>
</dbReference>
<dbReference type="InterPro" id="IPR022893">
    <property type="entry name" value="Shikimate_DH_fam"/>
</dbReference>
<evidence type="ECO:0000313" key="12">
    <source>
        <dbReference type="EMBL" id="MCP1336494.1"/>
    </source>
</evidence>
<dbReference type="Pfam" id="PF01488">
    <property type="entry name" value="Shikimate_DH"/>
    <property type="match status" value="1"/>
</dbReference>
<feature type="binding site" evidence="8">
    <location>
        <position position="248"/>
    </location>
    <ligand>
        <name>NADP(+)</name>
        <dbReference type="ChEBI" id="CHEBI:58349"/>
    </ligand>
</feature>
<dbReference type="InterPro" id="IPR046346">
    <property type="entry name" value="Aminoacid_DH-like_N_sf"/>
</dbReference>
<comment type="subunit">
    <text evidence="8">Homodimer.</text>
</comment>
<dbReference type="Pfam" id="PF08501">
    <property type="entry name" value="Shikimate_dh_N"/>
    <property type="match status" value="1"/>
</dbReference>
<dbReference type="GO" id="GO:0005829">
    <property type="term" value="C:cytosol"/>
    <property type="evidence" value="ECO:0007669"/>
    <property type="project" value="TreeGrafter"/>
</dbReference>
<dbReference type="Gene3D" id="3.40.50.720">
    <property type="entry name" value="NAD(P)-binding Rossmann-like Domain"/>
    <property type="match status" value="1"/>
</dbReference>
<accession>A0A9J6PDP5</accession>
<dbReference type="InterPro" id="IPR041121">
    <property type="entry name" value="SDH_C"/>
</dbReference>
<feature type="active site" description="Proton acceptor" evidence="8">
    <location>
        <position position="71"/>
    </location>
</feature>
<feature type="binding site" evidence="8">
    <location>
        <position position="67"/>
    </location>
    <ligand>
        <name>shikimate</name>
        <dbReference type="ChEBI" id="CHEBI:36208"/>
    </ligand>
</feature>
<dbReference type="EC" id="1.1.1.25" evidence="2 8"/>
<dbReference type="Proteomes" id="UP001055804">
    <property type="component" value="Unassembled WGS sequence"/>
</dbReference>
<feature type="binding site" evidence="8">
    <location>
        <begin position="134"/>
        <end position="138"/>
    </location>
    <ligand>
        <name>NADP(+)</name>
        <dbReference type="ChEBI" id="CHEBI:58349"/>
    </ligand>
</feature>
<proteinExistence type="inferred from homology"/>
<feature type="binding site" evidence="8">
    <location>
        <position position="225"/>
    </location>
    <ligand>
        <name>NADP(+)</name>
        <dbReference type="ChEBI" id="CHEBI:58349"/>
    </ligand>
</feature>
<dbReference type="PANTHER" id="PTHR21089:SF1">
    <property type="entry name" value="BIFUNCTIONAL 3-DEHYDROQUINATE DEHYDRATASE_SHIKIMATE DEHYDROGENASE, CHLOROPLASTIC"/>
    <property type="match status" value="1"/>
</dbReference>
<sequence>MGLTGAARLAGVMGWPVAHSLSPRLHGLWLDRYGIDGAYVPLAVHPDRFAEAFRGLVALGFRGANVTIPHKEQAFALCDRLTGRARAIGAVNTLVIGEDGLVTGDNTDAFGFIENLRTDAQATGAFEGPALVLGAGGASRAVVHGLLAEGVPEVRLANRTRARSETLAEVFGQCVRVVDWPVPHAACADVRLAVNTTSLGLGGGDMAPLLDVLPALPAEALVTDIVYKPRITPFLLAARARGHRIVDGLGMLLHQARPGFEAWFGTAPEVTADIRAAILSDLGETSA</sequence>
<dbReference type="CDD" id="cd01065">
    <property type="entry name" value="NAD_bind_Shikimate_DH"/>
    <property type="match status" value="1"/>
</dbReference>
<evidence type="ECO:0000259" key="10">
    <source>
        <dbReference type="Pfam" id="PF08501"/>
    </source>
</evidence>
<name>A0A9J6PDP5_9PROT</name>
<dbReference type="Gene3D" id="3.40.50.10860">
    <property type="entry name" value="Leucine Dehydrogenase, chain A, domain 1"/>
    <property type="match status" value="1"/>
</dbReference>
<dbReference type="SUPFAM" id="SSF53223">
    <property type="entry name" value="Aminoacid dehydrogenase-like, N-terminal domain"/>
    <property type="match status" value="1"/>
</dbReference>
<dbReference type="SUPFAM" id="SSF51735">
    <property type="entry name" value="NAD(P)-binding Rossmann-fold domains"/>
    <property type="match status" value="1"/>
</dbReference>
<feature type="domain" description="Quinate/shikimate 5-dehydrogenase/glutamyl-tRNA reductase" evidence="9">
    <location>
        <begin position="130"/>
        <end position="174"/>
    </location>
</feature>
<dbReference type="GO" id="GO:0050661">
    <property type="term" value="F:NADP binding"/>
    <property type="evidence" value="ECO:0007669"/>
    <property type="project" value="InterPro"/>
</dbReference>
<evidence type="ECO:0000256" key="7">
    <source>
        <dbReference type="ARBA" id="ARBA00049442"/>
    </source>
</evidence>
<keyword evidence="6 8" id="KW-0057">Aromatic amino acid biosynthesis</keyword>
<feature type="binding site" evidence="8">
    <location>
        <begin position="20"/>
        <end position="22"/>
    </location>
    <ligand>
        <name>shikimate</name>
        <dbReference type="ChEBI" id="CHEBI:36208"/>
    </ligand>
</feature>
<dbReference type="NCBIfam" id="NF001312">
    <property type="entry name" value="PRK00258.1-4"/>
    <property type="match status" value="1"/>
</dbReference>
<evidence type="ECO:0000259" key="9">
    <source>
        <dbReference type="Pfam" id="PF01488"/>
    </source>
</evidence>
<dbReference type="InterPro" id="IPR006151">
    <property type="entry name" value="Shikm_DH/Glu-tRNA_Rdtase"/>
</dbReference>